<feature type="compositionally biased region" description="Low complexity" evidence="10">
    <location>
        <begin position="19"/>
        <end position="28"/>
    </location>
</feature>
<dbReference type="PANTHER" id="PTHR20950">
    <property type="entry name" value="GALANIN-RELATED PEPTIDE"/>
    <property type="match status" value="1"/>
</dbReference>
<dbReference type="InterPro" id="IPR039244">
    <property type="entry name" value="GALP"/>
</dbReference>
<evidence type="ECO:0000256" key="6">
    <source>
        <dbReference type="ARBA" id="ARBA00022702"/>
    </source>
</evidence>
<evidence type="ECO:0000313" key="13">
    <source>
        <dbReference type="RefSeq" id="XP_040589963.1"/>
    </source>
</evidence>
<dbReference type="PROSITE" id="PS00861">
    <property type="entry name" value="GALANIN"/>
    <property type="match status" value="1"/>
</dbReference>
<dbReference type="RefSeq" id="XP_040589963.1">
    <property type="nucleotide sequence ID" value="XM_040734029.1"/>
</dbReference>
<evidence type="ECO:0000313" key="12">
    <source>
        <dbReference type="Proteomes" id="UP000886700"/>
    </source>
</evidence>
<evidence type="ECO:0000256" key="3">
    <source>
        <dbReference type="ARBA" id="ARBA00016022"/>
    </source>
</evidence>
<evidence type="ECO:0000256" key="9">
    <source>
        <dbReference type="ARBA" id="ARBA00025486"/>
    </source>
</evidence>
<keyword evidence="12" id="KW-1185">Reference proteome</keyword>
<name>A0ABM2WNG6_MESAU</name>
<gene>
    <name evidence="13" type="primary">LOC106022475</name>
</gene>
<evidence type="ECO:0000256" key="8">
    <source>
        <dbReference type="ARBA" id="ARBA00023320"/>
    </source>
</evidence>
<dbReference type="InterPro" id="IPR008174">
    <property type="entry name" value="Galanin"/>
</dbReference>
<evidence type="ECO:0000256" key="7">
    <source>
        <dbReference type="ARBA" id="ARBA00022729"/>
    </source>
</evidence>
<feature type="domain" description="Galanin" evidence="11">
    <location>
        <begin position="81"/>
        <end position="93"/>
    </location>
</feature>
<dbReference type="Proteomes" id="UP000886700">
    <property type="component" value="Unplaced"/>
</dbReference>
<evidence type="ECO:0000256" key="10">
    <source>
        <dbReference type="SAM" id="MobiDB-lite"/>
    </source>
</evidence>
<evidence type="ECO:0000256" key="5">
    <source>
        <dbReference type="ARBA" id="ARBA00022685"/>
    </source>
</evidence>
<feature type="region of interest" description="Disordered" evidence="10">
    <location>
        <begin position="19"/>
        <end position="40"/>
    </location>
</feature>
<sequence length="160" mass="17690">MSLLSASILTTPPALGSLSLTTSLSTPHSPRKHKSQDPQSCRVLRTPHRMACSPHLVLLVTILMTLAGTQESAPVYRGRGGWTLNSAGYLLGPVLHLPSKVEQGRKRDSALEILDLWKAIDELPYSHSPKMTKRTLVETFVKPKSEDLRELDREEASLRS</sequence>
<evidence type="ECO:0000256" key="2">
    <source>
        <dbReference type="ARBA" id="ARBA00006871"/>
    </source>
</evidence>
<proteinExistence type="inferred from homology"/>
<protein>
    <recommendedName>
        <fullName evidence="3">Galanin-like peptide</fullName>
    </recommendedName>
</protein>
<evidence type="ECO:0000259" key="11">
    <source>
        <dbReference type="PROSITE" id="PS00861"/>
    </source>
</evidence>
<reference evidence="13" key="1">
    <citation type="submission" date="2025-08" db="UniProtKB">
        <authorList>
            <consortium name="RefSeq"/>
        </authorList>
    </citation>
    <scope>IDENTIFICATION</scope>
    <source>
        <tissue evidence="13">Liver</tissue>
    </source>
</reference>
<accession>A0ABM2WNG6</accession>
<dbReference type="GeneID" id="106022475"/>
<dbReference type="Pfam" id="PF01296">
    <property type="entry name" value="Galanin"/>
    <property type="match status" value="1"/>
</dbReference>
<evidence type="ECO:0000256" key="4">
    <source>
        <dbReference type="ARBA" id="ARBA00022525"/>
    </source>
</evidence>
<comment type="function">
    <text evidence="9">Hypothalamic neuropeptide which binds to the G-protein-coupled galanin receptors (GALR1, GALR2 and GALR3). Involved in a large number of putative physiological functions in CNS homeostatic processes, including the regulation of gonadotropin-releasing hormone secretion.</text>
</comment>
<dbReference type="PANTHER" id="PTHR20950:SF1">
    <property type="entry name" value="GALANIN-LIKE PEPTIDE"/>
    <property type="match status" value="1"/>
</dbReference>
<comment type="subcellular location">
    <subcellularLocation>
        <location evidence="1">Secreted</location>
    </subcellularLocation>
</comment>
<organism evidence="12 13">
    <name type="scientific">Mesocricetus auratus</name>
    <name type="common">Golden hamster</name>
    <dbReference type="NCBI Taxonomy" id="10036"/>
    <lineage>
        <taxon>Eukaryota</taxon>
        <taxon>Metazoa</taxon>
        <taxon>Chordata</taxon>
        <taxon>Craniata</taxon>
        <taxon>Vertebrata</taxon>
        <taxon>Euteleostomi</taxon>
        <taxon>Mammalia</taxon>
        <taxon>Eutheria</taxon>
        <taxon>Euarchontoglires</taxon>
        <taxon>Glires</taxon>
        <taxon>Rodentia</taxon>
        <taxon>Myomorpha</taxon>
        <taxon>Muroidea</taxon>
        <taxon>Cricetidae</taxon>
        <taxon>Cricetinae</taxon>
        <taxon>Mesocricetus</taxon>
    </lineage>
</organism>
<keyword evidence="6" id="KW-0372">Hormone</keyword>
<keyword evidence="5" id="KW-0165">Cleavage on pair of basic residues</keyword>
<keyword evidence="4" id="KW-0964">Secreted</keyword>
<comment type="similarity">
    <text evidence="2">Belongs to the galanin family.</text>
</comment>
<keyword evidence="8" id="KW-0527">Neuropeptide</keyword>
<keyword evidence="7" id="KW-0732">Signal</keyword>
<evidence type="ECO:0000256" key="1">
    <source>
        <dbReference type="ARBA" id="ARBA00004613"/>
    </source>
</evidence>